<dbReference type="EMBL" id="PFBG01000026">
    <property type="protein sequence ID" value="PIR85794.1"/>
    <property type="molecule type" value="Genomic_DNA"/>
</dbReference>
<comment type="caution">
    <text evidence="1">The sequence shown here is derived from an EMBL/GenBank/DDBJ whole genome shotgun (WGS) entry which is preliminary data.</text>
</comment>
<evidence type="ECO:0000313" key="2">
    <source>
        <dbReference type="Proteomes" id="UP000229612"/>
    </source>
</evidence>
<organism evidence="1 2">
    <name type="scientific">Candidatus Kaiserbacteria bacterium CG10_big_fil_rev_8_21_14_0_10_44_10</name>
    <dbReference type="NCBI Taxonomy" id="1974606"/>
    <lineage>
        <taxon>Bacteria</taxon>
        <taxon>Candidatus Kaiseribacteriota</taxon>
    </lineage>
</organism>
<accession>A0A2H0UH98</accession>
<evidence type="ECO:0000313" key="1">
    <source>
        <dbReference type="EMBL" id="PIR85794.1"/>
    </source>
</evidence>
<name>A0A2H0UH98_9BACT</name>
<gene>
    <name evidence="1" type="ORF">COU14_02500</name>
</gene>
<proteinExistence type="predicted"/>
<dbReference type="Proteomes" id="UP000229612">
    <property type="component" value="Unassembled WGS sequence"/>
</dbReference>
<evidence type="ECO:0008006" key="3">
    <source>
        <dbReference type="Google" id="ProtNLM"/>
    </source>
</evidence>
<reference evidence="2" key="1">
    <citation type="submission" date="2017-09" db="EMBL/GenBank/DDBJ databases">
        <title>Depth-based differentiation of microbial function through sediment-hosted aquifers and enrichment of novel symbionts in the deep terrestrial subsurface.</title>
        <authorList>
            <person name="Probst A.J."/>
            <person name="Ladd B."/>
            <person name="Jarett J.K."/>
            <person name="Geller-Mcgrath D.E."/>
            <person name="Sieber C.M.K."/>
            <person name="Emerson J.B."/>
            <person name="Anantharaman K."/>
            <person name="Thomas B.C."/>
            <person name="Malmstrom R."/>
            <person name="Stieglmeier M."/>
            <person name="Klingl A."/>
            <person name="Woyke T."/>
            <person name="Ryan C.M."/>
            <person name="Banfield J.F."/>
        </authorList>
    </citation>
    <scope>NUCLEOTIDE SEQUENCE [LARGE SCALE GENOMIC DNA]</scope>
</reference>
<dbReference type="AlphaFoldDB" id="A0A2H0UH98"/>
<protein>
    <recommendedName>
        <fullName evidence="3">SHS2 domain-containing protein</fullName>
    </recommendedName>
</protein>
<sequence>MFLFGGRDKATETLGVILDISDAIVNVGIVLSKEDEALPEIVWSHQERVTATDTTKNTESRLTVALLNAFTELGNSGFSTLRKKGISTLPSLIQVAITAPLAYTVSRTVSVSSDKSFKVTQKLFDELEVKAANEVKKLCESQLMTKDLDLEMLSNSTVSLSVNGYPTHYPFKSTATEVKLSQMVTLSSKVIVAELNKLRDKILPKAELDIDSFMSVYFRAVLEVAPNTTEACFINATLKGAELMVLRESLPVSSTFVAVTTPTGTATGALPAASSSIMLQELTTLFKNTGDGLSLPKRIYLHSNVLTESSLVPLLESASKSATGVSHQVHGTTTEFFSPAKSGPNPLACSAFVFHKKLYENRYLDESLNVLKYA</sequence>